<organism evidence="6 7">
    <name type="scientific">Drechslerella dactyloides</name>
    <name type="common">Nematode-trapping fungus</name>
    <name type="synonym">Arthrobotrys dactyloides</name>
    <dbReference type="NCBI Taxonomy" id="74499"/>
    <lineage>
        <taxon>Eukaryota</taxon>
        <taxon>Fungi</taxon>
        <taxon>Dikarya</taxon>
        <taxon>Ascomycota</taxon>
        <taxon>Pezizomycotina</taxon>
        <taxon>Orbiliomycetes</taxon>
        <taxon>Orbiliales</taxon>
        <taxon>Orbiliaceae</taxon>
        <taxon>Drechslerella</taxon>
    </lineage>
</organism>
<keyword evidence="2" id="KW-0186">Copper</keyword>
<dbReference type="PANTHER" id="PTHR11474:SF126">
    <property type="entry name" value="TYROSINASE-LIKE PROTEIN TYR-1-RELATED"/>
    <property type="match status" value="1"/>
</dbReference>
<dbReference type="Gene3D" id="1.10.1280.10">
    <property type="entry name" value="Di-copper center containing domain from catechol oxidase"/>
    <property type="match status" value="1"/>
</dbReference>
<feature type="domain" description="Tyrosinase copper-binding" evidence="5">
    <location>
        <begin position="287"/>
        <end position="298"/>
    </location>
</feature>
<protein>
    <submittedName>
        <fullName evidence="6">Tyrosinase</fullName>
    </submittedName>
</protein>
<name>A0AAD6NFQ5_DREDA</name>
<reference evidence="6" key="1">
    <citation type="submission" date="2023-01" db="EMBL/GenBank/DDBJ databases">
        <title>The chitinases involved in constricting ring structure development in the nematode-trapping fungus Drechslerella dactyloides.</title>
        <authorList>
            <person name="Wang R."/>
            <person name="Zhang L."/>
            <person name="Tang P."/>
            <person name="Li S."/>
            <person name="Liang L."/>
        </authorList>
    </citation>
    <scope>NUCLEOTIDE SEQUENCE</scope>
    <source>
        <strain evidence="6">YMF1.00031</strain>
    </source>
</reference>
<evidence type="ECO:0000259" key="4">
    <source>
        <dbReference type="PROSITE" id="PS00497"/>
    </source>
</evidence>
<evidence type="ECO:0000256" key="1">
    <source>
        <dbReference type="ARBA" id="ARBA00022723"/>
    </source>
</evidence>
<dbReference type="PROSITE" id="PS00498">
    <property type="entry name" value="TYROSINASE_2"/>
    <property type="match status" value="1"/>
</dbReference>
<keyword evidence="3" id="KW-0732">Signal</keyword>
<keyword evidence="7" id="KW-1185">Reference proteome</keyword>
<feature type="domain" description="Tyrosinase copper-binding" evidence="4">
    <location>
        <begin position="102"/>
        <end position="119"/>
    </location>
</feature>
<dbReference type="PRINTS" id="PR00092">
    <property type="entry name" value="TYROSINASE"/>
</dbReference>
<keyword evidence="1" id="KW-0479">Metal-binding</keyword>
<dbReference type="PROSITE" id="PS00497">
    <property type="entry name" value="TYROSINASE_1"/>
    <property type="match status" value="1"/>
</dbReference>
<dbReference type="InterPro" id="IPR050316">
    <property type="entry name" value="Tyrosinase/Hemocyanin"/>
</dbReference>
<dbReference type="SUPFAM" id="SSF48056">
    <property type="entry name" value="Di-copper centre-containing domain"/>
    <property type="match status" value="1"/>
</dbReference>
<dbReference type="PANTHER" id="PTHR11474">
    <property type="entry name" value="TYROSINASE FAMILY MEMBER"/>
    <property type="match status" value="1"/>
</dbReference>
<dbReference type="Proteomes" id="UP001221413">
    <property type="component" value="Unassembled WGS sequence"/>
</dbReference>
<dbReference type="GO" id="GO:0046872">
    <property type="term" value="F:metal ion binding"/>
    <property type="evidence" value="ECO:0007669"/>
    <property type="project" value="UniProtKB-KW"/>
</dbReference>
<gene>
    <name evidence="6" type="ORF">Dda_8933</name>
</gene>
<dbReference type="EMBL" id="JAQGDS010000013">
    <property type="protein sequence ID" value="KAJ6256432.1"/>
    <property type="molecule type" value="Genomic_DNA"/>
</dbReference>
<evidence type="ECO:0000313" key="7">
    <source>
        <dbReference type="Proteomes" id="UP001221413"/>
    </source>
</evidence>
<sequence>MAVLSVAGRRIVSLMGLLLLLCTATVFAAPRPGSNDLFGCRGRRSIRREWRTLSTYEKKQFTDAVNCLLCKPGRTPRNLAEGVRSRYDDLVLTHQNQTFSIHYVGYFLPWHRYYTWTIEKMMRDECGFRGTFPYWAWENDCDNTLPDDQSKQKFLNSPIWDGTTGFGGNGAFMPTPPGSEGGAPPGRCGGGCVPNGQFKNMKVNLGPGAATAYNPRCLSRDNAPYFACWYLSKNGTARTMKATDFINFDDIVEGGPGFGISGIHGGGHYGIGGLLGTMGDLFLSPNDPSFWLHHANLDRVWWSWQRLDSDNMYSMGGPTKLMDKTSPPTQLTQPITMGQYVGGCGQAGTVTVNDVMDIRDMCYDYDKYYDVNANNVPPF</sequence>
<dbReference type="Pfam" id="PF00264">
    <property type="entry name" value="Tyrosinase"/>
    <property type="match status" value="1"/>
</dbReference>
<dbReference type="GO" id="GO:0016491">
    <property type="term" value="F:oxidoreductase activity"/>
    <property type="evidence" value="ECO:0007669"/>
    <property type="project" value="InterPro"/>
</dbReference>
<dbReference type="InterPro" id="IPR002227">
    <property type="entry name" value="Tyrosinase_Cu-bd"/>
</dbReference>
<feature type="chain" id="PRO_5042112548" evidence="3">
    <location>
        <begin position="29"/>
        <end position="379"/>
    </location>
</feature>
<dbReference type="AlphaFoldDB" id="A0AAD6NFQ5"/>
<evidence type="ECO:0000256" key="3">
    <source>
        <dbReference type="SAM" id="SignalP"/>
    </source>
</evidence>
<proteinExistence type="predicted"/>
<evidence type="ECO:0000256" key="2">
    <source>
        <dbReference type="ARBA" id="ARBA00023008"/>
    </source>
</evidence>
<feature type="signal peptide" evidence="3">
    <location>
        <begin position="1"/>
        <end position="28"/>
    </location>
</feature>
<comment type="caution">
    <text evidence="6">The sequence shown here is derived from an EMBL/GenBank/DDBJ whole genome shotgun (WGS) entry which is preliminary data.</text>
</comment>
<evidence type="ECO:0000259" key="5">
    <source>
        <dbReference type="PROSITE" id="PS00498"/>
    </source>
</evidence>
<dbReference type="InterPro" id="IPR008922">
    <property type="entry name" value="Di-copper_centre_dom_sf"/>
</dbReference>
<accession>A0AAD6NFQ5</accession>
<evidence type="ECO:0000313" key="6">
    <source>
        <dbReference type="EMBL" id="KAJ6256432.1"/>
    </source>
</evidence>